<evidence type="ECO:0000259" key="16">
    <source>
        <dbReference type="Pfam" id="PF04138"/>
    </source>
</evidence>
<dbReference type="Pfam" id="PF00535">
    <property type="entry name" value="Glycos_transf_2"/>
    <property type="match status" value="1"/>
</dbReference>
<dbReference type="PANTHER" id="PTHR10859">
    <property type="entry name" value="GLYCOSYL TRANSFERASE"/>
    <property type="match status" value="1"/>
</dbReference>
<proteinExistence type="inferred from homology"/>
<evidence type="ECO:0000256" key="12">
    <source>
        <dbReference type="ARBA" id="ARBA00023136"/>
    </source>
</evidence>
<feature type="domain" description="Glycosyltransferase 2-like" evidence="15">
    <location>
        <begin position="12"/>
        <end position="178"/>
    </location>
</feature>
<evidence type="ECO:0000256" key="13">
    <source>
        <dbReference type="ARBA" id="ARBA00045097"/>
    </source>
</evidence>
<evidence type="ECO:0000259" key="15">
    <source>
        <dbReference type="Pfam" id="PF00535"/>
    </source>
</evidence>
<evidence type="ECO:0000256" key="11">
    <source>
        <dbReference type="ARBA" id="ARBA00022989"/>
    </source>
</evidence>
<evidence type="ECO:0000256" key="6">
    <source>
        <dbReference type="ARBA" id="ARBA00022676"/>
    </source>
</evidence>
<evidence type="ECO:0000256" key="9">
    <source>
        <dbReference type="ARBA" id="ARBA00022824"/>
    </source>
</evidence>
<gene>
    <name evidence="17" type="ORF">GCM10025867_21920</name>
</gene>
<feature type="domain" description="GtrA/DPMS transmembrane" evidence="16">
    <location>
        <begin position="272"/>
        <end position="390"/>
    </location>
</feature>
<dbReference type="Proteomes" id="UP001321486">
    <property type="component" value="Chromosome"/>
</dbReference>
<keyword evidence="12 14" id="KW-0472">Membrane</keyword>
<name>A0ABN6Y1X0_9MICO</name>
<evidence type="ECO:0000256" key="3">
    <source>
        <dbReference type="ARBA" id="ARBA00004922"/>
    </source>
</evidence>
<organism evidence="17 18">
    <name type="scientific">Frondihabitans sucicola</name>
    <dbReference type="NCBI Taxonomy" id="1268041"/>
    <lineage>
        <taxon>Bacteria</taxon>
        <taxon>Bacillati</taxon>
        <taxon>Actinomycetota</taxon>
        <taxon>Actinomycetes</taxon>
        <taxon>Micrococcales</taxon>
        <taxon>Microbacteriaceae</taxon>
        <taxon>Frondihabitans</taxon>
    </lineage>
</organism>
<evidence type="ECO:0000313" key="17">
    <source>
        <dbReference type="EMBL" id="BDZ49951.1"/>
    </source>
</evidence>
<comment type="similarity">
    <text evidence="4">Belongs to the glycosyltransferase 2 family.</text>
</comment>
<dbReference type="SUPFAM" id="SSF53448">
    <property type="entry name" value="Nucleotide-diphospho-sugar transferases"/>
    <property type="match status" value="1"/>
</dbReference>
<evidence type="ECO:0000256" key="2">
    <source>
        <dbReference type="ARBA" id="ARBA00004389"/>
    </source>
</evidence>
<dbReference type="InterPro" id="IPR001173">
    <property type="entry name" value="Glyco_trans_2-like"/>
</dbReference>
<evidence type="ECO:0000256" key="14">
    <source>
        <dbReference type="SAM" id="Phobius"/>
    </source>
</evidence>
<comment type="subcellular location">
    <subcellularLocation>
        <location evidence="2">Endoplasmic reticulum membrane</location>
        <topology evidence="2">Single-pass membrane protein</topology>
    </subcellularLocation>
    <subcellularLocation>
        <location evidence="1">Membrane</location>
        <topology evidence="1">Multi-pass membrane protein</topology>
    </subcellularLocation>
</comment>
<evidence type="ECO:0000313" key="18">
    <source>
        <dbReference type="Proteomes" id="UP001321486"/>
    </source>
</evidence>
<accession>A0ABN6Y1X0</accession>
<dbReference type="InterPro" id="IPR007267">
    <property type="entry name" value="GtrA_DPMS_TM"/>
</dbReference>
<comment type="catalytic activity">
    <reaction evidence="13">
        <text>a di-trans,poly-cis-dolichyl phosphate + UDP-alpha-D-glucose = a di-trans,poly-cis-dolichyl beta-D-glucosyl phosphate + UDP</text>
        <dbReference type="Rhea" id="RHEA:15401"/>
        <dbReference type="Rhea" id="RHEA-COMP:19498"/>
        <dbReference type="Rhea" id="RHEA-COMP:19502"/>
        <dbReference type="ChEBI" id="CHEBI:57525"/>
        <dbReference type="ChEBI" id="CHEBI:57683"/>
        <dbReference type="ChEBI" id="CHEBI:58223"/>
        <dbReference type="ChEBI" id="CHEBI:58885"/>
        <dbReference type="EC" id="2.4.1.117"/>
    </reaction>
    <physiologicalReaction direction="left-to-right" evidence="13">
        <dbReference type="Rhea" id="RHEA:15402"/>
    </physiologicalReaction>
</comment>
<feature type="transmembrane region" description="Helical" evidence="14">
    <location>
        <begin position="297"/>
        <end position="315"/>
    </location>
</feature>
<keyword evidence="10" id="KW-0735">Signal-anchor</keyword>
<keyword evidence="18" id="KW-1185">Reference proteome</keyword>
<dbReference type="EC" id="2.4.1.117" evidence="5"/>
<reference evidence="18" key="1">
    <citation type="journal article" date="2019" name="Int. J. Syst. Evol. Microbiol.">
        <title>The Global Catalogue of Microorganisms (GCM) 10K type strain sequencing project: providing services to taxonomists for standard genome sequencing and annotation.</title>
        <authorList>
            <consortium name="The Broad Institute Genomics Platform"/>
            <consortium name="The Broad Institute Genome Sequencing Center for Infectious Disease"/>
            <person name="Wu L."/>
            <person name="Ma J."/>
        </authorList>
    </citation>
    <scope>NUCLEOTIDE SEQUENCE [LARGE SCALE GENOMIC DNA]</scope>
    <source>
        <strain evidence="18">NBRC 108728</strain>
    </source>
</reference>
<dbReference type="CDD" id="cd04188">
    <property type="entry name" value="DPG_synthase"/>
    <property type="match status" value="1"/>
</dbReference>
<dbReference type="PANTHER" id="PTHR10859:SF91">
    <property type="entry name" value="DOLICHYL-PHOSPHATE BETA-GLUCOSYLTRANSFERASE"/>
    <property type="match status" value="1"/>
</dbReference>
<keyword evidence="7" id="KW-0808">Transferase</keyword>
<evidence type="ECO:0000256" key="7">
    <source>
        <dbReference type="ARBA" id="ARBA00022679"/>
    </source>
</evidence>
<dbReference type="InterPro" id="IPR035518">
    <property type="entry name" value="DPG_synthase"/>
</dbReference>
<feature type="transmembrane region" description="Helical" evidence="14">
    <location>
        <begin position="336"/>
        <end position="355"/>
    </location>
</feature>
<evidence type="ECO:0000256" key="4">
    <source>
        <dbReference type="ARBA" id="ARBA00006739"/>
    </source>
</evidence>
<comment type="pathway">
    <text evidence="3">Protein modification; protein glycosylation.</text>
</comment>
<evidence type="ECO:0000256" key="1">
    <source>
        <dbReference type="ARBA" id="ARBA00004141"/>
    </source>
</evidence>
<dbReference type="RefSeq" id="WP_286346619.1">
    <property type="nucleotide sequence ID" value="NZ_AP027732.1"/>
</dbReference>
<keyword evidence="11 14" id="KW-1133">Transmembrane helix</keyword>
<dbReference type="InterPro" id="IPR029044">
    <property type="entry name" value="Nucleotide-diphossugar_trans"/>
</dbReference>
<dbReference type="EMBL" id="AP027732">
    <property type="protein sequence ID" value="BDZ49951.1"/>
    <property type="molecule type" value="Genomic_DNA"/>
</dbReference>
<sequence length="413" mass="44652">MPDPTDILDLDLVVPVYNEQATLVASITALHDFLTRSMRETWRITIADNASTDATAALADQLSAELDGVLAVHLEEKGRGRALKQVWSASPARVLAYVDEDLSTDLSALGPLVAPLFSGHSDLAIGTRLDRSSRVTRGGKREFISRTYNLLLRRTMGVSFSDAQCGFKALGRDVADRLLPLVEDTGWFFDTELLILAERSGLRIHEVPVDWVDDPQSSVDIVATARADLRGMVRVASGITRGRIPVAAIYEEIGRRPYAPAPSPTFFGQVVRFGGVGVLSTAAFALVYLLFQQVAPAQVANFLALLLTTIANTAANRRFTFGVRGSRGAAKHQAKGLIVFGIAWLITSGSLVVLHGVSPGAGAHVELVVLTVANLVATVVRFVLLRIWVFRRQARSESVTPGAGESHPRPRRS</sequence>
<dbReference type="Pfam" id="PF04138">
    <property type="entry name" value="GtrA_DPMS_TM"/>
    <property type="match status" value="1"/>
</dbReference>
<keyword evidence="8 14" id="KW-0812">Transmembrane</keyword>
<evidence type="ECO:0000256" key="5">
    <source>
        <dbReference type="ARBA" id="ARBA00012583"/>
    </source>
</evidence>
<protein>
    <recommendedName>
        <fullName evidence="5">dolichyl-phosphate beta-glucosyltransferase</fullName>
        <ecNumber evidence="5">2.4.1.117</ecNumber>
    </recommendedName>
</protein>
<keyword evidence="6" id="KW-0328">Glycosyltransferase</keyword>
<evidence type="ECO:0000256" key="10">
    <source>
        <dbReference type="ARBA" id="ARBA00022968"/>
    </source>
</evidence>
<keyword evidence="9" id="KW-0256">Endoplasmic reticulum</keyword>
<dbReference type="Gene3D" id="3.90.550.10">
    <property type="entry name" value="Spore Coat Polysaccharide Biosynthesis Protein SpsA, Chain A"/>
    <property type="match status" value="1"/>
</dbReference>
<feature type="transmembrane region" description="Helical" evidence="14">
    <location>
        <begin position="367"/>
        <end position="389"/>
    </location>
</feature>
<evidence type="ECO:0000256" key="8">
    <source>
        <dbReference type="ARBA" id="ARBA00022692"/>
    </source>
</evidence>